<feature type="signal peptide" evidence="1">
    <location>
        <begin position="1"/>
        <end position="27"/>
    </location>
</feature>
<keyword evidence="1" id="KW-0732">Signal</keyword>
<dbReference type="RefSeq" id="WP_035165925.1">
    <property type="nucleotide sequence ID" value="NZ_CP018906.1"/>
</dbReference>
<accession>A0A1S6QGI9</accession>
<name>A0A1S6QGI9_9LACO</name>
<proteinExistence type="predicted"/>
<dbReference type="EMBL" id="CP018906">
    <property type="protein sequence ID" value="AQW20727.1"/>
    <property type="molecule type" value="Genomic_DNA"/>
</dbReference>
<dbReference type="AlphaFoldDB" id="A0A1S6QGI9"/>
<evidence type="ECO:0000256" key="1">
    <source>
        <dbReference type="SAM" id="SignalP"/>
    </source>
</evidence>
<protein>
    <recommendedName>
        <fullName evidence="4">S-layer protein</fullName>
    </recommendedName>
</protein>
<gene>
    <name evidence="2" type="ORF">PL11_001745</name>
</gene>
<organism evidence="2 3">
    <name type="scientific">Lentilactobacillus curieae</name>
    <dbReference type="NCBI Taxonomy" id="1138822"/>
    <lineage>
        <taxon>Bacteria</taxon>
        <taxon>Bacillati</taxon>
        <taxon>Bacillota</taxon>
        <taxon>Bacilli</taxon>
        <taxon>Lactobacillales</taxon>
        <taxon>Lactobacillaceae</taxon>
        <taxon>Lentilactobacillus</taxon>
    </lineage>
</organism>
<feature type="chain" id="PRO_5010583409" description="S-layer protein" evidence="1">
    <location>
        <begin position="28"/>
        <end position="473"/>
    </location>
</feature>
<keyword evidence="3" id="KW-1185">Reference proteome</keyword>
<evidence type="ECO:0000313" key="2">
    <source>
        <dbReference type="EMBL" id="AQW20727.1"/>
    </source>
</evidence>
<evidence type="ECO:0008006" key="4">
    <source>
        <dbReference type="Google" id="ProtNLM"/>
    </source>
</evidence>
<dbReference type="eggNOG" id="ENOG5030JCP">
    <property type="taxonomic scope" value="Bacteria"/>
</dbReference>
<reference evidence="2 3" key="1">
    <citation type="journal article" date="2015" name="Genome Announc.">
        <title>Genome Sequence of Lactobacillus curieae CCTCC M 2011381T, a Novel Producer of Gamma-aminobutyric Acid.</title>
        <authorList>
            <person name="Wang Y."/>
            <person name="Wang Y."/>
            <person name="Lang C."/>
            <person name="Wei D."/>
            <person name="Xu P."/>
            <person name="Xie J."/>
        </authorList>
    </citation>
    <scope>NUCLEOTIDE SEQUENCE [LARGE SCALE GENOMIC DNA]</scope>
    <source>
        <strain evidence="2 3">CCTCC M 2011381</strain>
    </source>
</reference>
<dbReference type="Proteomes" id="UP000030361">
    <property type="component" value="Chromosome"/>
</dbReference>
<evidence type="ECO:0000313" key="3">
    <source>
        <dbReference type="Proteomes" id="UP000030361"/>
    </source>
</evidence>
<sequence>MKNNLKKSLFVGMAALGFVAVAGTANANNASAKTYAKVTSNQKMSGDVNSRNVSVNGTNALYTKAGTLRGARVVASKSTLKGLANTNFRAYQVATTNRGSVYYKIVSFDGNTRGWIYGGKSTSKFAGGVAQYATTKEAQAPEASAKFNLTNTSATENTVLYAAPQGTQYKVGRSKDASGSIITNSDKYKNETFTVSKAVTRSRQGDTWYQIASSNADINGAWVSKDYVKSAAPVSNEPAATANNSVKVTYIDAANNNTIANADKTFITTATTTKQGQQASSSFKNTKNQSLSEFATANVPAGYMVVSLVNKDAVFGGTQTVSVQKAATSKVSFNYSDPKSTNIDGLKSTDFAAGFPKLTADQQKAFTGKADTMVNDDVYANSLPTFFKGTDSATVSKNQLASATKDDAKLNGFFGKSSSTGKVYFYNFNSKKTTDANMGVKYGTTIRLVFDRYEVAASDIPAPQQPGNTDYVG</sequence>
<dbReference type="KEGG" id="lcu:PL11_001745"/>